<sequence>MDIHGTGTFGKVAKCFSLDHAEMVAIKFLNVDDENISQEVEMLKAISVFDSDKKNILLVSLESLKSLGIIHGDLKVDNLMLVNHKDPPFKLRLIDFGLAIPARYTEIGDLAQNPQFRAPEVMLGLPLAEAVDIWSLGCIMLQLFLVDSPFPFECSYGWMGNLVDLLGQPADHMLAAGEYSKEFFILDKSGWRLMTREEFKKKHKEEPETDKSSYISFKEELNKKRISDEQDKLEFQDKMAFFKWILSRGLVPVKPLNIRL</sequence>
<dbReference type="GO" id="GO:0004674">
    <property type="term" value="F:protein serine/threonine kinase activity"/>
    <property type="evidence" value="ECO:0007669"/>
    <property type="project" value="UniProtKB-KW"/>
</dbReference>
<dbReference type="Pfam" id="PF00069">
    <property type="entry name" value="Pkinase"/>
    <property type="match status" value="1"/>
</dbReference>
<dbReference type="AlphaFoldDB" id="A0A9N7YL77"/>
<evidence type="ECO:0000256" key="5">
    <source>
        <dbReference type="ARBA" id="ARBA00022840"/>
    </source>
</evidence>
<protein>
    <recommendedName>
        <fullName evidence="6">Protein kinase domain-containing protein</fullName>
    </recommendedName>
</protein>
<dbReference type="GO" id="GO:0005737">
    <property type="term" value="C:cytoplasm"/>
    <property type="evidence" value="ECO:0007669"/>
    <property type="project" value="TreeGrafter"/>
</dbReference>
<comment type="caution">
    <text evidence="7">The sequence shown here is derived from an EMBL/GenBank/DDBJ whole genome shotgun (WGS) entry which is preliminary data.</text>
</comment>
<dbReference type="GO" id="GO:0005524">
    <property type="term" value="F:ATP binding"/>
    <property type="evidence" value="ECO:0007669"/>
    <property type="project" value="UniProtKB-KW"/>
</dbReference>
<accession>A0A9N7YL77</accession>
<dbReference type="Gene3D" id="3.30.200.20">
    <property type="entry name" value="Phosphorylase Kinase, domain 1"/>
    <property type="match status" value="1"/>
</dbReference>
<feature type="domain" description="Protein kinase" evidence="6">
    <location>
        <begin position="1"/>
        <end position="245"/>
    </location>
</feature>
<dbReference type="PANTHER" id="PTHR24058">
    <property type="entry name" value="DUAL SPECIFICITY PROTEIN KINASE"/>
    <property type="match status" value="1"/>
</dbReference>
<dbReference type="PANTHER" id="PTHR24058:SF53">
    <property type="entry name" value="HOMEODOMAIN-INTERACTING PROTEIN KINASE 2"/>
    <property type="match status" value="1"/>
</dbReference>
<evidence type="ECO:0000256" key="2">
    <source>
        <dbReference type="ARBA" id="ARBA00022679"/>
    </source>
</evidence>
<dbReference type="InterPro" id="IPR011009">
    <property type="entry name" value="Kinase-like_dom_sf"/>
</dbReference>
<dbReference type="GO" id="GO:0004713">
    <property type="term" value="F:protein tyrosine kinase activity"/>
    <property type="evidence" value="ECO:0007669"/>
    <property type="project" value="TreeGrafter"/>
</dbReference>
<gene>
    <name evidence="7" type="ORF">PLEPLA_LOCUS17414</name>
</gene>
<keyword evidence="2" id="KW-0808">Transferase</keyword>
<evidence type="ECO:0000256" key="4">
    <source>
        <dbReference type="ARBA" id="ARBA00022777"/>
    </source>
</evidence>
<keyword evidence="5" id="KW-0067">ATP-binding</keyword>
<dbReference type="Gene3D" id="1.10.510.10">
    <property type="entry name" value="Transferase(Phosphotransferase) domain 1"/>
    <property type="match status" value="1"/>
</dbReference>
<dbReference type="PROSITE" id="PS50011">
    <property type="entry name" value="PROTEIN_KINASE_DOM"/>
    <property type="match status" value="1"/>
</dbReference>
<evidence type="ECO:0000259" key="6">
    <source>
        <dbReference type="PROSITE" id="PS50011"/>
    </source>
</evidence>
<dbReference type="InterPro" id="IPR008271">
    <property type="entry name" value="Ser/Thr_kinase_AS"/>
</dbReference>
<evidence type="ECO:0000313" key="8">
    <source>
        <dbReference type="Proteomes" id="UP001153269"/>
    </source>
</evidence>
<dbReference type="SUPFAM" id="SSF56112">
    <property type="entry name" value="Protein kinase-like (PK-like)"/>
    <property type="match status" value="1"/>
</dbReference>
<dbReference type="GO" id="GO:0005634">
    <property type="term" value="C:nucleus"/>
    <property type="evidence" value="ECO:0007669"/>
    <property type="project" value="TreeGrafter"/>
</dbReference>
<evidence type="ECO:0000256" key="3">
    <source>
        <dbReference type="ARBA" id="ARBA00022741"/>
    </source>
</evidence>
<keyword evidence="8" id="KW-1185">Reference proteome</keyword>
<keyword evidence="4" id="KW-0418">Kinase</keyword>
<reference evidence="7" key="1">
    <citation type="submission" date="2020-03" db="EMBL/GenBank/DDBJ databases">
        <authorList>
            <person name="Weist P."/>
        </authorList>
    </citation>
    <scope>NUCLEOTIDE SEQUENCE</scope>
</reference>
<keyword evidence="3" id="KW-0547">Nucleotide-binding</keyword>
<dbReference type="EMBL" id="CADEAL010001136">
    <property type="protein sequence ID" value="CAB1429436.1"/>
    <property type="molecule type" value="Genomic_DNA"/>
</dbReference>
<name>A0A9N7YL77_PLEPL</name>
<dbReference type="SMART" id="SM00220">
    <property type="entry name" value="S_TKc"/>
    <property type="match status" value="1"/>
</dbReference>
<evidence type="ECO:0000256" key="1">
    <source>
        <dbReference type="ARBA" id="ARBA00022527"/>
    </source>
</evidence>
<evidence type="ECO:0000313" key="7">
    <source>
        <dbReference type="EMBL" id="CAB1429436.1"/>
    </source>
</evidence>
<dbReference type="InterPro" id="IPR000719">
    <property type="entry name" value="Prot_kinase_dom"/>
</dbReference>
<dbReference type="Proteomes" id="UP001153269">
    <property type="component" value="Unassembled WGS sequence"/>
</dbReference>
<proteinExistence type="predicted"/>
<organism evidence="7 8">
    <name type="scientific">Pleuronectes platessa</name>
    <name type="common">European plaice</name>
    <dbReference type="NCBI Taxonomy" id="8262"/>
    <lineage>
        <taxon>Eukaryota</taxon>
        <taxon>Metazoa</taxon>
        <taxon>Chordata</taxon>
        <taxon>Craniata</taxon>
        <taxon>Vertebrata</taxon>
        <taxon>Euteleostomi</taxon>
        <taxon>Actinopterygii</taxon>
        <taxon>Neopterygii</taxon>
        <taxon>Teleostei</taxon>
        <taxon>Neoteleostei</taxon>
        <taxon>Acanthomorphata</taxon>
        <taxon>Carangaria</taxon>
        <taxon>Pleuronectiformes</taxon>
        <taxon>Pleuronectoidei</taxon>
        <taxon>Pleuronectidae</taxon>
        <taxon>Pleuronectes</taxon>
    </lineage>
</organism>
<dbReference type="InterPro" id="IPR050494">
    <property type="entry name" value="Ser_Thr_dual-spec_kinase"/>
</dbReference>
<dbReference type="PROSITE" id="PS00108">
    <property type="entry name" value="PROTEIN_KINASE_ST"/>
    <property type="match status" value="1"/>
</dbReference>
<keyword evidence="1" id="KW-0723">Serine/threonine-protein kinase</keyword>